<proteinExistence type="predicted"/>
<reference evidence="1 2" key="1">
    <citation type="submission" date="2016-06" db="EMBL/GenBank/DDBJ databases">
        <title>Adaptive Radiation by Waves of Gene Transfer Leads to Fine-Scale Resource Partitioning in Marine Microbes.</title>
        <authorList>
            <person name="Hehemann J.-H."/>
            <person name="Arevalo P."/>
            <person name="Datta M.S."/>
            <person name="Yu X."/>
            <person name="Corzett C."/>
            <person name="Henschel A."/>
            <person name="Preheim S.P."/>
            <person name="Timberlake S."/>
            <person name="Alm E.J."/>
            <person name="Polz M.F."/>
        </authorList>
    </citation>
    <scope>NUCLEOTIDE SEQUENCE [LARGE SCALE GENOMIC DNA]</scope>
    <source>
        <strain evidence="1 2">FF50</strain>
    </source>
</reference>
<organism evidence="1 2">
    <name type="scientific">Vibrio breoganii</name>
    <dbReference type="NCBI Taxonomy" id="553239"/>
    <lineage>
        <taxon>Bacteria</taxon>
        <taxon>Pseudomonadati</taxon>
        <taxon>Pseudomonadota</taxon>
        <taxon>Gammaproteobacteria</taxon>
        <taxon>Vibrionales</taxon>
        <taxon>Vibrionaceae</taxon>
        <taxon>Vibrio</taxon>
    </lineage>
</organism>
<dbReference type="Proteomes" id="UP000092018">
    <property type="component" value="Chromosome 1"/>
</dbReference>
<gene>
    <name evidence="1" type="ORF">A6E01_03950</name>
</gene>
<dbReference type="AlphaFoldDB" id="A0AAN0XTZ5"/>
<evidence type="ECO:0000313" key="1">
    <source>
        <dbReference type="EMBL" id="ANO32402.1"/>
    </source>
</evidence>
<name>A0AAN0XTZ5_9VIBR</name>
<dbReference type="KEGG" id="vbr:A6E01_03950"/>
<dbReference type="RefSeq" id="WP_017028006.1">
    <property type="nucleotide sequence ID" value="NZ_CP016177.1"/>
</dbReference>
<accession>A0AAN0XTZ5</accession>
<evidence type="ECO:0000313" key="2">
    <source>
        <dbReference type="Proteomes" id="UP000092018"/>
    </source>
</evidence>
<dbReference type="EMBL" id="CP016177">
    <property type="protein sequence ID" value="ANO32402.1"/>
    <property type="molecule type" value="Genomic_DNA"/>
</dbReference>
<protein>
    <submittedName>
        <fullName evidence="1">Uncharacterized protein</fullName>
    </submittedName>
</protein>
<sequence length="117" mass="13332">MRNKISIGLMTCLLPLESKASLRAESNASYLNETPVVEVEQNSVITQRLQQLFPLREKAAGRASDFTLYEFRQFRDERSGSALFLPHCEIEQKAKTNSVTTWHQMQADGRLIKKADC</sequence>